<accession>A0A9Q9EI67</accession>
<keyword evidence="3" id="KW-1185">Reference proteome</keyword>
<feature type="region of interest" description="Disordered" evidence="1">
    <location>
        <begin position="408"/>
        <end position="455"/>
    </location>
</feature>
<name>A0A9Q9EI67_9PEZI</name>
<dbReference type="EMBL" id="CP099420">
    <property type="protein sequence ID" value="USW50702.1"/>
    <property type="molecule type" value="Genomic_DNA"/>
</dbReference>
<sequence>MSAPKCVKNTARNNWTIAYLKAQLQGVPVLLSAIQSPGSTMQVTCKTWVTALRTVLQAGISAIPGIGGAIGSGVVLAMQAAETAAYTFERPDDIVTGFQAWIEAPSSAASDPSTWALDKACGNKYTPPEAQQIFGAFNMASAGVGANSSLELPEPGLPRFRKVVDPSTICSAIWGTLAADLKSKKQIHMRGRQREKRPCVLYTYMEQPAPQGLARIPRRRIYLCWKARQKQRKAMQCEADEWPPAYFIPRGKEREKEWAQRIRSIPSGENGGAGNLWQGFCAQHDGGKYNNQRVRISDFDDNTEEILEDETEFLKEKLNEKLLAPLGKPNTKIGDKTDTHSYATVTYTRAVFELEFNWGDMEVPSAQNNWYLDENPCWPRYIAGDDPGFVLLADDPWYDGHPDLKKRVDRWAKPPTDTEKADAAKAKAADESSDDSDGPPPAKAPKLNPPAADSRKFKRLDLVDGRLVLRDEISNATRPLTADEIRHNVEVSDCADRHCSRERRNGEDSLFLPGSGPPPTPSVNVAVPTMITSVLLQARAEPASLTPAVAQVTAPSRPVV</sequence>
<organism evidence="2 3">
    <name type="scientific">Septoria linicola</name>
    <dbReference type="NCBI Taxonomy" id="215465"/>
    <lineage>
        <taxon>Eukaryota</taxon>
        <taxon>Fungi</taxon>
        <taxon>Dikarya</taxon>
        <taxon>Ascomycota</taxon>
        <taxon>Pezizomycotina</taxon>
        <taxon>Dothideomycetes</taxon>
        <taxon>Dothideomycetidae</taxon>
        <taxon>Mycosphaerellales</taxon>
        <taxon>Mycosphaerellaceae</taxon>
        <taxon>Septoria</taxon>
    </lineage>
</organism>
<feature type="compositionally biased region" description="Basic and acidic residues" evidence="1">
    <location>
        <begin position="408"/>
        <end position="430"/>
    </location>
</feature>
<protein>
    <submittedName>
        <fullName evidence="2">Uncharacterized protein</fullName>
    </submittedName>
</protein>
<evidence type="ECO:0000313" key="3">
    <source>
        <dbReference type="Proteomes" id="UP001056384"/>
    </source>
</evidence>
<evidence type="ECO:0000313" key="2">
    <source>
        <dbReference type="EMBL" id="USW50702.1"/>
    </source>
</evidence>
<proteinExistence type="predicted"/>
<dbReference type="AlphaFoldDB" id="A0A9Q9EI67"/>
<evidence type="ECO:0000256" key="1">
    <source>
        <dbReference type="SAM" id="MobiDB-lite"/>
    </source>
</evidence>
<gene>
    <name evidence="2" type="ORF">Slin15195_G040210</name>
</gene>
<reference evidence="2" key="1">
    <citation type="submission" date="2022-06" db="EMBL/GenBank/DDBJ databases">
        <title>Complete genome sequences of two strains of the flax pathogen Septoria linicola.</title>
        <authorList>
            <person name="Lapalu N."/>
            <person name="Simon A."/>
            <person name="Demenou B."/>
            <person name="Paumier D."/>
            <person name="Guillot M.-P."/>
            <person name="Gout L."/>
            <person name="Valade R."/>
        </authorList>
    </citation>
    <scope>NUCLEOTIDE SEQUENCE</scope>
    <source>
        <strain evidence="2">SE15195</strain>
    </source>
</reference>
<dbReference type="Proteomes" id="UP001056384">
    <property type="component" value="Chromosome 3"/>
</dbReference>